<proteinExistence type="predicted"/>
<accession>A0A0V1ICR8</accession>
<gene>
    <name evidence="1" type="ORF">T4B_13050</name>
</gene>
<name>A0A0V1ICR8_TRIPS</name>
<evidence type="ECO:0000313" key="2">
    <source>
        <dbReference type="Proteomes" id="UP000054805"/>
    </source>
</evidence>
<comment type="caution">
    <text evidence="1">The sequence shown here is derived from an EMBL/GenBank/DDBJ whole genome shotgun (WGS) entry which is preliminary data.</text>
</comment>
<dbReference type="EMBL" id="JYDS01000234">
    <property type="protein sequence ID" value="KRZ20622.1"/>
    <property type="molecule type" value="Genomic_DNA"/>
</dbReference>
<keyword evidence="2" id="KW-1185">Reference proteome</keyword>
<dbReference type="Proteomes" id="UP000054805">
    <property type="component" value="Unassembled WGS sequence"/>
</dbReference>
<reference evidence="1 2" key="1">
    <citation type="submission" date="2015-01" db="EMBL/GenBank/DDBJ databases">
        <title>Evolution of Trichinella species and genotypes.</title>
        <authorList>
            <person name="Korhonen P.K."/>
            <person name="Edoardo P."/>
            <person name="Giuseppe L.R."/>
            <person name="Gasser R.B."/>
        </authorList>
    </citation>
    <scope>NUCLEOTIDE SEQUENCE [LARGE SCALE GENOMIC DNA]</scope>
    <source>
        <strain evidence="1">ISS588</strain>
    </source>
</reference>
<dbReference type="AlphaFoldDB" id="A0A0V1ICR8"/>
<organism evidence="1 2">
    <name type="scientific">Trichinella pseudospiralis</name>
    <name type="common">Parasitic roundworm</name>
    <dbReference type="NCBI Taxonomy" id="6337"/>
    <lineage>
        <taxon>Eukaryota</taxon>
        <taxon>Metazoa</taxon>
        <taxon>Ecdysozoa</taxon>
        <taxon>Nematoda</taxon>
        <taxon>Enoplea</taxon>
        <taxon>Dorylaimia</taxon>
        <taxon>Trichinellida</taxon>
        <taxon>Trichinellidae</taxon>
        <taxon>Trichinella</taxon>
    </lineage>
</organism>
<sequence>MTFPFGACCGPFNHRESSIRHGWLSALSLSTFYFCQACYFSLSDSVSFVGASVFRCCSVASDDGKQHAAALFDNSTKTLATQKRKPCWQLAWNMLTNRLLLARSCSGLVHLQAGSIGPIFRSTPHSHLLQYQQQQQQQQQRQQQQQQLLLVVVVLLMLAASSGKLNADHFCLFHSCSSLGAKSPPPVD</sequence>
<evidence type="ECO:0000313" key="1">
    <source>
        <dbReference type="EMBL" id="KRZ20622.1"/>
    </source>
</evidence>
<protein>
    <submittedName>
        <fullName evidence="1">Uncharacterized protein</fullName>
    </submittedName>
</protein>